<dbReference type="Gene3D" id="3.60.20.10">
    <property type="entry name" value="Glutamine Phosphoribosylpyrophosphate, subunit 1, domain 1"/>
    <property type="match status" value="1"/>
</dbReference>
<evidence type="ECO:0000313" key="5">
    <source>
        <dbReference type="Proteomes" id="UP001501729"/>
    </source>
</evidence>
<dbReference type="SUPFAM" id="SSF56235">
    <property type="entry name" value="N-terminal nucleophile aminohydrolases (Ntn hydrolases)"/>
    <property type="match status" value="1"/>
</dbReference>
<reference evidence="4 5" key="1">
    <citation type="journal article" date="2019" name="Int. J. Syst. Evol. Microbiol.">
        <title>The Global Catalogue of Microorganisms (GCM) 10K type strain sequencing project: providing services to taxonomists for standard genome sequencing and annotation.</title>
        <authorList>
            <consortium name="The Broad Institute Genomics Platform"/>
            <consortium name="The Broad Institute Genome Sequencing Center for Infectious Disease"/>
            <person name="Wu L."/>
            <person name="Ma J."/>
        </authorList>
    </citation>
    <scope>NUCLEOTIDE SEQUENCE [LARGE SCALE GENOMIC DNA]</scope>
    <source>
        <strain evidence="4 5">JCM 17504</strain>
    </source>
</reference>
<dbReference type="PANTHER" id="PTHR32194">
    <property type="entry name" value="METALLOPROTEASE TLDD"/>
    <property type="match status" value="1"/>
</dbReference>
<dbReference type="RefSeq" id="WP_227773252.1">
    <property type="nucleotide sequence ID" value="NZ_BAABKX010000014.1"/>
</dbReference>
<protein>
    <submittedName>
        <fullName evidence="4">Archaeal proteasome endopeptidase complex subunit beta</fullName>
    </submittedName>
</protein>
<dbReference type="InterPro" id="IPR023333">
    <property type="entry name" value="Proteasome_suB-type"/>
</dbReference>
<keyword evidence="3" id="KW-0378">Hydrolase</keyword>
<sequence>MATVVGVVCPEGVVLAGDRRQTAGGTVTSDSVQRVFDYDFAGCAVVGDPGSIGKFDRTFDAELRTYQTEREEPVSSTRLARTAGEIAEETGVDALVAGRDEDGSVVLHEVGNDGRTVETEVAALGSGSPVAFGRLEGGKTADDLDAAEALVRDTLRAVAERTTDAGTDIDVFRLERTA</sequence>
<proteinExistence type="predicted"/>
<dbReference type="GO" id="GO:0005839">
    <property type="term" value="C:proteasome core complex"/>
    <property type="evidence" value="ECO:0007669"/>
    <property type="project" value="InterPro"/>
</dbReference>
<dbReference type="GO" id="GO:0005737">
    <property type="term" value="C:cytoplasm"/>
    <property type="evidence" value="ECO:0007669"/>
    <property type="project" value="TreeGrafter"/>
</dbReference>
<dbReference type="AlphaFoldDB" id="A0AAV3UKQ2"/>
<gene>
    <name evidence="4" type="primary">psmB_3</name>
    <name evidence="4" type="ORF">GCM10025751_33500</name>
</gene>
<dbReference type="InterPro" id="IPR029055">
    <property type="entry name" value="Ntn_hydrolases_N"/>
</dbReference>
<keyword evidence="1" id="KW-0963">Cytoplasm</keyword>
<evidence type="ECO:0000313" key="4">
    <source>
        <dbReference type="EMBL" id="GAA5054689.1"/>
    </source>
</evidence>
<keyword evidence="2" id="KW-0645">Protease</keyword>
<comment type="caution">
    <text evidence="4">The sequence shown here is derived from an EMBL/GenBank/DDBJ whole genome shotgun (WGS) entry which is preliminary data.</text>
</comment>
<dbReference type="GO" id="GO:0051603">
    <property type="term" value="P:proteolysis involved in protein catabolic process"/>
    <property type="evidence" value="ECO:0007669"/>
    <property type="project" value="InterPro"/>
</dbReference>
<dbReference type="GO" id="GO:0004175">
    <property type="term" value="F:endopeptidase activity"/>
    <property type="evidence" value="ECO:0007669"/>
    <property type="project" value="UniProtKB-ARBA"/>
</dbReference>
<accession>A0AAV3UKQ2</accession>
<dbReference type="InterPro" id="IPR001353">
    <property type="entry name" value="Proteasome_sua/b"/>
</dbReference>
<dbReference type="GeneID" id="68613437"/>
<evidence type="ECO:0000256" key="1">
    <source>
        <dbReference type="ARBA" id="ARBA00022490"/>
    </source>
</evidence>
<keyword evidence="5" id="KW-1185">Reference proteome</keyword>
<evidence type="ECO:0000256" key="2">
    <source>
        <dbReference type="ARBA" id="ARBA00022670"/>
    </source>
</evidence>
<dbReference type="Pfam" id="PF00227">
    <property type="entry name" value="Proteasome"/>
    <property type="match status" value="1"/>
</dbReference>
<dbReference type="PANTHER" id="PTHR32194:SF0">
    <property type="entry name" value="ATP-DEPENDENT PROTEASE SUBUNIT HSLV"/>
    <property type="match status" value="1"/>
</dbReference>
<keyword evidence="4" id="KW-0647">Proteasome</keyword>
<dbReference type="EMBL" id="BAABKX010000014">
    <property type="protein sequence ID" value="GAA5054689.1"/>
    <property type="molecule type" value="Genomic_DNA"/>
</dbReference>
<evidence type="ECO:0000256" key="3">
    <source>
        <dbReference type="ARBA" id="ARBA00022801"/>
    </source>
</evidence>
<dbReference type="Proteomes" id="UP001501729">
    <property type="component" value="Unassembled WGS sequence"/>
</dbReference>
<organism evidence="4 5">
    <name type="scientific">Haladaptatus pallidirubidus</name>
    <dbReference type="NCBI Taxonomy" id="1008152"/>
    <lineage>
        <taxon>Archaea</taxon>
        <taxon>Methanobacteriati</taxon>
        <taxon>Methanobacteriota</taxon>
        <taxon>Stenosarchaea group</taxon>
        <taxon>Halobacteria</taxon>
        <taxon>Halobacteriales</taxon>
        <taxon>Haladaptataceae</taxon>
        <taxon>Haladaptatus</taxon>
    </lineage>
</organism>
<name>A0AAV3UKQ2_9EURY</name>